<dbReference type="InterPro" id="IPR020448">
    <property type="entry name" value="Maltose_ferment_reg_DNA-bd"/>
</dbReference>
<dbReference type="Pfam" id="PF00172">
    <property type="entry name" value="Zn_clus"/>
    <property type="match status" value="1"/>
</dbReference>
<dbReference type="InterPro" id="IPR050797">
    <property type="entry name" value="Carb_Metab_Trans_Reg"/>
</dbReference>
<keyword evidence="1" id="KW-0539">Nucleus</keyword>
<dbReference type="PROSITE" id="PS00463">
    <property type="entry name" value="ZN2_CY6_FUNGAL_1"/>
    <property type="match status" value="1"/>
</dbReference>
<evidence type="ECO:0000313" key="4">
    <source>
        <dbReference type="EMBL" id="KXN67919.1"/>
    </source>
</evidence>
<dbReference type="OrthoDB" id="2406834at2759"/>
<dbReference type="GO" id="GO:0003677">
    <property type="term" value="F:DNA binding"/>
    <property type="evidence" value="ECO:0007669"/>
    <property type="project" value="InterPro"/>
</dbReference>
<feature type="compositionally biased region" description="Polar residues" evidence="2">
    <location>
        <begin position="1"/>
        <end position="18"/>
    </location>
</feature>
<dbReference type="SUPFAM" id="SSF57701">
    <property type="entry name" value="Zn2/Cys6 DNA-binding domain"/>
    <property type="match status" value="1"/>
</dbReference>
<gene>
    <name evidence="4" type="ORF">CONCODRAFT_19298</name>
</gene>
<dbReference type="PROSITE" id="PS50048">
    <property type="entry name" value="ZN2_CY6_FUNGAL_2"/>
    <property type="match status" value="1"/>
</dbReference>
<accession>A0A137NZB2</accession>
<name>A0A137NZB2_CONC2</name>
<dbReference type="SMART" id="SM00066">
    <property type="entry name" value="GAL4"/>
    <property type="match status" value="1"/>
</dbReference>
<reference evidence="4 5" key="1">
    <citation type="journal article" date="2015" name="Genome Biol. Evol.">
        <title>Phylogenomic analyses indicate that early fungi evolved digesting cell walls of algal ancestors of land plants.</title>
        <authorList>
            <person name="Chang Y."/>
            <person name="Wang S."/>
            <person name="Sekimoto S."/>
            <person name="Aerts A.L."/>
            <person name="Choi C."/>
            <person name="Clum A."/>
            <person name="LaButti K.M."/>
            <person name="Lindquist E.A."/>
            <person name="Yee Ngan C."/>
            <person name="Ohm R.A."/>
            <person name="Salamov A.A."/>
            <person name="Grigoriev I.V."/>
            <person name="Spatafora J.W."/>
            <person name="Berbee M.L."/>
        </authorList>
    </citation>
    <scope>NUCLEOTIDE SEQUENCE [LARGE SCALE GENOMIC DNA]</scope>
    <source>
        <strain evidence="4 5">NRRL 28638</strain>
    </source>
</reference>
<dbReference type="GO" id="GO:0000981">
    <property type="term" value="F:DNA-binding transcription factor activity, RNA polymerase II-specific"/>
    <property type="evidence" value="ECO:0007669"/>
    <property type="project" value="InterPro"/>
</dbReference>
<dbReference type="EMBL" id="KQ964605">
    <property type="protein sequence ID" value="KXN67919.1"/>
    <property type="molecule type" value="Genomic_DNA"/>
</dbReference>
<sequence length="158" mass="17803">MMATNHRYNSSPYHTSSPEPCLSSDGHESNTRSCDCCRQKKIKCDRKPGKCTQCYKYDLECTYVDPVRKRGRPPNKSRSAHVPVRKIAPASSDSIPPVASIAKLELPLPPLVNHIENLISKKPEIKHALDLPEIDLREFSLRAVSPDNQYINQAPRVI</sequence>
<dbReference type="GO" id="GO:0005634">
    <property type="term" value="C:nucleus"/>
    <property type="evidence" value="ECO:0007669"/>
    <property type="project" value="InterPro"/>
</dbReference>
<feature type="region of interest" description="Disordered" evidence="2">
    <location>
        <begin position="1"/>
        <end position="33"/>
    </location>
</feature>
<dbReference type="InterPro" id="IPR036864">
    <property type="entry name" value="Zn2-C6_fun-type_DNA-bd_sf"/>
</dbReference>
<dbReference type="PRINTS" id="PR00054">
    <property type="entry name" value="FUNGALZNCYS"/>
</dbReference>
<dbReference type="Gene3D" id="4.10.240.10">
    <property type="entry name" value="Zn(2)-C6 fungal-type DNA-binding domain"/>
    <property type="match status" value="1"/>
</dbReference>
<proteinExistence type="predicted"/>
<feature type="domain" description="Zn(2)-C6 fungal-type" evidence="3">
    <location>
        <begin position="33"/>
        <end position="63"/>
    </location>
</feature>
<keyword evidence="5" id="KW-1185">Reference proteome</keyword>
<evidence type="ECO:0000313" key="5">
    <source>
        <dbReference type="Proteomes" id="UP000070444"/>
    </source>
</evidence>
<evidence type="ECO:0000256" key="2">
    <source>
        <dbReference type="SAM" id="MobiDB-lite"/>
    </source>
</evidence>
<dbReference type="InterPro" id="IPR001138">
    <property type="entry name" value="Zn2Cys6_DnaBD"/>
</dbReference>
<dbReference type="GO" id="GO:0008270">
    <property type="term" value="F:zinc ion binding"/>
    <property type="evidence" value="ECO:0007669"/>
    <property type="project" value="InterPro"/>
</dbReference>
<organism evidence="4 5">
    <name type="scientific">Conidiobolus coronatus (strain ATCC 28846 / CBS 209.66 / NRRL 28638)</name>
    <name type="common">Delacroixia coronata</name>
    <dbReference type="NCBI Taxonomy" id="796925"/>
    <lineage>
        <taxon>Eukaryota</taxon>
        <taxon>Fungi</taxon>
        <taxon>Fungi incertae sedis</taxon>
        <taxon>Zoopagomycota</taxon>
        <taxon>Entomophthoromycotina</taxon>
        <taxon>Entomophthoromycetes</taxon>
        <taxon>Entomophthorales</taxon>
        <taxon>Ancylistaceae</taxon>
        <taxon>Conidiobolus</taxon>
    </lineage>
</organism>
<evidence type="ECO:0000256" key="1">
    <source>
        <dbReference type="ARBA" id="ARBA00023242"/>
    </source>
</evidence>
<dbReference type="Proteomes" id="UP000070444">
    <property type="component" value="Unassembled WGS sequence"/>
</dbReference>
<evidence type="ECO:0000259" key="3">
    <source>
        <dbReference type="PROSITE" id="PS50048"/>
    </source>
</evidence>
<dbReference type="AlphaFoldDB" id="A0A137NZB2"/>
<protein>
    <recommendedName>
        <fullName evidence="3">Zn(2)-C6 fungal-type domain-containing protein</fullName>
    </recommendedName>
</protein>
<dbReference type="PANTHER" id="PTHR31668">
    <property type="entry name" value="GLUCOSE TRANSPORT TRANSCRIPTION REGULATOR RGT1-RELATED-RELATED"/>
    <property type="match status" value="1"/>
</dbReference>
<dbReference type="CDD" id="cd00067">
    <property type="entry name" value="GAL4"/>
    <property type="match status" value="1"/>
</dbReference>